<sequence>MSNLAELQRIDEQLLAVLGHEEVNLDDMARLLNERKECLAEITNLPEKPEQEAWGIAMQRTRHLVNVIKNHRDRTAAQASHLIKGRKSVQIYKKFE</sequence>
<protein>
    <recommendedName>
        <fullName evidence="3">Flagellar rod protein FlaI</fullName>
    </recommendedName>
</protein>
<dbReference type="Proteomes" id="UP001149821">
    <property type="component" value="Unassembled WGS sequence"/>
</dbReference>
<dbReference type="RefSeq" id="WP_274144008.1">
    <property type="nucleotide sequence ID" value="NZ_JAJUBB010000017.1"/>
</dbReference>
<accession>A0ABT5QQL8</accession>
<name>A0ABT5QQL8_9GAMM</name>
<keyword evidence="2" id="KW-1185">Reference proteome</keyword>
<organism evidence="1 2">
    <name type="scientific">Enterovibrio qingdaonensis</name>
    <dbReference type="NCBI Taxonomy" id="2899818"/>
    <lineage>
        <taxon>Bacteria</taxon>
        <taxon>Pseudomonadati</taxon>
        <taxon>Pseudomonadota</taxon>
        <taxon>Gammaproteobacteria</taxon>
        <taxon>Vibrionales</taxon>
        <taxon>Vibrionaceae</taxon>
        <taxon>Enterovibrio</taxon>
    </lineage>
</organism>
<proteinExistence type="predicted"/>
<reference evidence="1" key="1">
    <citation type="submission" date="2021-12" db="EMBL/GenBank/DDBJ databases">
        <title>Enterovibrio ZSDZ35 sp. nov. and Enterovibrio ZSDZ42 sp. nov., isolated from coastal seawater in Qingdao.</title>
        <authorList>
            <person name="Zhang P."/>
        </authorList>
    </citation>
    <scope>NUCLEOTIDE SEQUENCE</scope>
    <source>
        <strain evidence="1">ZSDZ35</strain>
    </source>
</reference>
<evidence type="ECO:0000313" key="2">
    <source>
        <dbReference type="Proteomes" id="UP001149821"/>
    </source>
</evidence>
<evidence type="ECO:0008006" key="3">
    <source>
        <dbReference type="Google" id="ProtNLM"/>
    </source>
</evidence>
<gene>
    <name evidence="1" type="ORF">LRP49_19075</name>
</gene>
<comment type="caution">
    <text evidence="1">The sequence shown here is derived from an EMBL/GenBank/DDBJ whole genome shotgun (WGS) entry which is preliminary data.</text>
</comment>
<dbReference type="EMBL" id="JAJUBB010000017">
    <property type="protein sequence ID" value="MDD1783276.1"/>
    <property type="molecule type" value="Genomic_DNA"/>
</dbReference>
<evidence type="ECO:0000313" key="1">
    <source>
        <dbReference type="EMBL" id="MDD1783276.1"/>
    </source>
</evidence>